<reference evidence="3" key="1">
    <citation type="submission" date="2021-09" db="EMBL/GenBank/DDBJ databases">
        <authorList>
            <consortium name="AG Swart"/>
            <person name="Singh M."/>
            <person name="Singh A."/>
            <person name="Seah K."/>
            <person name="Emmerich C."/>
        </authorList>
    </citation>
    <scope>NUCLEOTIDE SEQUENCE</scope>
    <source>
        <strain evidence="3">ATCC30299</strain>
    </source>
</reference>
<feature type="transmembrane region" description="Helical" evidence="1">
    <location>
        <begin position="876"/>
        <end position="900"/>
    </location>
</feature>
<feature type="transmembrane region" description="Helical" evidence="1">
    <location>
        <begin position="193"/>
        <end position="220"/>
    </location>
</feature>
<organism evidence="3 4">
    <name type="scientific">Blepharisma stoltei</name>
    <dbReference type="NCBI Taxonomy" id="1481888"/>
    <lineage>
        <taxon>Eukaryota</taxon>
        <taxon>Sar</taxon>
        <taxon>Alveolata</taxon>
        <taxon>Ciliophora</taxon>
        <taxon>Postciliodesmatophora</taxon>
        <taxon>Heterotrichea</taxon>
        <taxon>Heterotrichida</taxon>
        <taxon>Blepharismidae</taxon>
        <taxon>Blepharisma</taxon>
    </lineage>
</organism>
<evidence type="ECO:0000313" key="4">
    <source>
        <dbReference type="Proteomes" id="UP001162131"/>
    </source>
</evidence>
<keyword evidence="1" id="KW-0812">Transmembrane</keyword>
<feature type="transmembrane region" description="Helical" evidence="1">
    <location>
        <begin position="1155"/>
        <end position="1179"/>
    </location>
</feature>
<feature type="domain" description="TmcB/TmcC TPR repeats" evidence="2">
    <location>
        <begin position="454"/>
        <end position="556"/>
    </location>
</feature>
<keyword evidence="1" id="KW-0472">Membrane</keyword>
<evidence type="ECO:0000313" key="3">
    <source>
        <dbReference type="EMBL" id="CAG9317120.1"/>
    </source>
</evidence>
<proteinExistence type="predicted"/>
<accession>A0AAU9INF7</accession>
<dbReference type="Proteomes" id="UP001162131">
    <property type="component" value="Unassembled WGS sequence"/>
</dbReference>
<evidence type="ECO:0000256" key="1">
    <source>
        <dbReference type="SAM" id="Phobius"/>
    </source>
</evidence>
<gene>
    <name evidence="3" type="ORF">BSTOLATCC_MIC17741</name>
</gene>
<feature type="transmembrane region" description="Helical" evidence="1">
    <location>
        <begin position="241"/>
        <end position="257"/>
    </location>
</feature>
<dbReference type="InterPro" id="IPR052994">
    <property type="entry name" value="Tiny_macrocysts_regulators"/>
</dbReference>
<dbReference type="InterPro" id="IPR057352">
    <property type="entry name" value="TPR_TmcB/C"/>
</dbReference>
<evidence type="ECO:0000259" key="2">
    <source>
        <dbReference type="Pfam" id="PF25474"/>
    </source>
</evidence>
<keyword evidence="1" id="KW-1133">Transmembrane helix</keyword>
<feature type="transmembrane region" description="Helical" evidence="1">
    <location>
        <begin position="149"/>
        <end position="173"/>
    </location>
</feature>
<feature type="transmembrane region" description="Helical" evidence="1">
    <location>
        <begin position="263"/>
        <end position="284"/>
    </location>
</feature>
<feature type="transmembrane region" description="Helical" evidence="1">
    <location>
        <begin position="1341"/>
        <end position="1362"/>
    </location>
</feature>
<keyword evidence="4" id="KW-1185">Reference proteome</keyword>
<name>A0AAU9INF7_9CILI</name>
<dbReference type="EMBL" id="CAJZBQ010000017">
    <property type="protein sequence ID" value="CAG9317120.1"/>
    <property type="molecule type" value="Genomic_DNA"/>
</dbReference>
<dbReference type="PANTHER" id="PTHR31600">
    <property type="entry name" value="TINY MACROCYSTS PROTEIN B-RELATED"/>
    <property type="match status" value="1"/>
</dbReference>
<dbReference type="PANTHER" id="PTHR31600:SF2">
    <property type="entry name" value="GAMETE ENRICHED GENE 10 PROTEIN-RELATED"/>
    <property type="match status" value="1"/>
</dbReference>
<feature type="transmembrane region" description="Helical" evidence="1">
    <location>
        <begin position="1069"/>
        <end position="1093"/>
    </location>
</feature>
<dbReference type="Pfam" id="PF25474">
    <property type="entry name" value="TPR_TmcB"/>
    <property type="match status" value="1"/>
</dbReference>
<protein>
    <recommendedName>
        <fullName evidence="2">TmcB/TmcC TPR repeats domain-containing protein</fullName>
    </recommendedName>
</protein>
<comment type="caution">
    <text evidence="3">The sequence shown here is derived from an EMBL/GenBank/DDBJ whole genome shotgun (WGS) entry which is preliminary data.</text>
</comment>
<feature type="transmembrane region" description="Helical" evidence="1">
    <location>
        <begin position="54"/>
        <end position="74"/>
    </location>
</feature>
<sequence length="1387" mass="160490">MSFEFHIDQKESVQYSDFLTQSLFSSKIKTYFYGFLGSLFKIKYHIKTKPRVQMLYEVIINSVMTLQLTTLVWYPDLGIEGWASYKIFWKWLGIVSYDQVCASWNIMGFCFYGTLVLLAICIGSFWIFGTYIYFKKEPPVFLAGFPQKIAFFLTSVCLIPSTMISLMVLRYSFIPKEGVEEYDGFSSGGTINFGIPGAIFSIICIISLVVISVFSELFTCDIKHSHSNTNLKARSSAALDFQRRWFYVFMCFAYTIFSDSNIIIHHIISAMYSIYLFIKSIVVLQYYNVFENSIQACEQASISMTLLIFIFGQIMDNAMITVFFTLFLQPLVLFFTFTITKKNYQNLPEIGTTNIRNQFDFERKFRHLLIDNSQENKEKVLNLFKEYWNLSLVLKDKIFIIWEFYYCLYLKDERLARIKLSKISSVNSSIEGDIQVWRIFKWLAKSKYKPFPDVNYLQYLKELGSVKKFDEELCLVLVELQAEFSLRSPRIDKLIKLVNKTSTSIKETSERYKSLIEKHKNFESYDLYASFLDNITGNHEEANLINRKKNNISHSQKYDDNRLEKYGKGVGVILVSCAAESFGSIVYLNEKAATTLKTSISTIHGSSIMTFIPPPYDISHEKLMKKFIFDCISTQVSCHQDLVFQCTDGFLLECDTLIKLSAFHNSAYFLISFKPKKTSRHIALVSDEGFIISHSISFPYYFSNEKSLRNRLILEIIPDFPNLKQDIPSVFSYNGKEIGLVSIKREIKLKTLNYLLVIHDSDELVKWKLTGDKEIQEIDHTSKIPDEMDLSISKEFKKSDKELKLPEMAISRRMVKLSSILPHKLDSVNVIDNEEIKEEGKAVSNESSKHSSTTSSSINSRFSKKLLLESKSKIRVLQWVLFFGMASTLACVIGILAYMASDITHTTAMSAFSRQGNILFDLGYLSDLSRTLDRGKLLNAGASTLNVYYNYVGNLTATIENLQNYLLDDFRQWSYCPYSIIISEPIMPQWNFDKASPEILYKNFYDTISDFIYAATNLVDDMQKNRTYSNHIKFIAANGLGFTFDYVNRTMNEIVNCEVNRVKSTGLKISALLIFGFGTLGVLMLIISGYIMLVSRQHDQFWNFVLEKAQFSLVQLKVSSIDRLFIVHGIDFQSETISQPKNSKRKIYSKLHKKYIWRLSLFFIIVASYYLLIYCYLYPSCEKNMINRPQLLNNFNIRRSLLSRMTVWAREISTPYLTNLLRKHYPFENPSHLLDFTLEELNLKTEELKNEDFLILMSDDLKEKMFEKGNSTLLNQLFYGTDASVTSIKDLIYYIKYWGSTQSGQLVPTLNKVAVVENVIGEEFLVADKDSKDVINGQLSVIIYTTVIYSFAVIFLYFIYYLPYSRNQIKQMDMFEILPTILTMESG</sequence>
<feature type="transmembrane region" description="Helical" evidence="1">
    <location>
        <begin position="106"/>
        <end position="128"/>
    </location>
</feature>